<protein>
    <submittedName>
        <fullName evidence="1">Glycosyltransferase family 1 protein</fullName>
    </submittedName>
</protein>
<accession>A0A412Y566</accession>
<dbReference type="GO" id="GO:0016740">
    <property type="term" value="F:transferase activity"/>
    <property type="evidence" value="ECO:0007669"/>
    <property type="project" value="UniProtKB-KW"/>
</dbReference>
<dbReference type="SUPFAM" id="SSF53756">
    <property type="entry name" value="UDP-Glycosyltransferase/glycogen phosphorylase"/>
    <property type="match status" value="1"/>
</dbReference>
<reference evidence="1 2" key="1">
    <citation type="submission" date="2018-08" db="EMBL/GenBank/DDBJ databases">
        <title>A genome reference for cultivated species of the human gut microbiota.</title>
        <authorList>
            <person name="Zou Y."/>
            <person name="Xue W."/>
            <person name="Luo G."/>
        </authorList>
    </citation>
    <scope>NUCLEOTIDE SEQUENCE [LARGE SCALE GENOMIC DNA]</scope>
    <source>
        <strain evidence="1 2">AF14-27</strain>
    </source>
</reference>
<organism evidence="1 2">
    <name type="scientific">Bacteroides clarus</name>
    <dbReference type="NCBI Taxonomy" id="626929"/>
    <lineage>
        <taxon>Bacteria</taxon>
        <taxon>Pseudomonadati</taxon>
        <taxon>Bacteroidota</taxon>
        <taxon>Bacteroidia</taxon>
        <taxon>Bacteroidales</taxon>
        <taxon>Bacteroidaceae</taxon>
        <taxon>Bacteroides</taxon>
    </lineage>
</organism>
<dbReference type="AlphaFoldDB" id="A0A412Y566"/>
<proteinExistence type="predicted"/>
<evidence type="ECO:0000313" key="2">
    <source>
        <dbReference type="Proteomes" id="UP000284366"/>
    </source>
</evidence>
<dbReference type="EMBL" id="QRZG01000019">
    <property type="protein sequence ID" value="RGV52602.1"/>
    <property type="molecule type" value="Genomic_DNA"/>
</dbReference>
<gene>
    <name evidence="1" type="ORF">DWW09_11640</name>
</gene>
<dbReference type="RefSeq" id="WP_118047201.1">
    <property type="nucleotide sequence ID" value="NZ_JAQCUW010000038.1"/>
</dbReference>
<keyword evidence="1" id="KW-0808">Transferase</keyword>
<sequence>MTIRILYLTNKSKEAIMALPSNVSYYVKRFYENPSLDIKLLNPNRSKNIWSLAIAIWKISPQILYIDNLQGLNLLIVLKQLRLLKCKIVVWKYTQCVYYDSSIIGRIKNYILKRIYWKGFNRIYMAYDKHTEHAINNKIIAPQQISTLSRGVDEKWYQQFNTDLSIKPKFTVIATGKDNRDYYTLCKACEETLTPCLILTRRHPANIKVATQFTKSAWIKIIFIEDLNLKDEYKYIMKEVSKASILAIPCEKVPYGVGYTNEIEALPFYIPILVTHNEYAHLHVEKEGIGYEIPLHDTTVWKEKIQYLKQHPEVISTMSNNIKCLIKREYNDNVTAQFIESDFIQLCTTK</sequence>
<comment type="caution">
    <text evidence="1">The sequence shown here is derived from an EMBL/GenBank/DDBJ whole genome shotgun (WGS) entry which is preliminary data.</text>
</comment>
<name>A0A412Y566_9BACE</name>
<evidence type="ECO:0000313" key="1">
    <source>
        <dbReference type="EMBL" id="RGV52602.1"/>
    </source>
</evidence>
<dbReference type="Proteomes" id="UP000284366">
    <property type="component" value="Unassembled WGS sequence"/>
</dbReference>